<dbReference type="NCBIfam" id="TIGR03619">
    <property type="entry name" value="F420_Rv2161c"/>
    <property type="match status" value="1"/>
</dbReference>
<dbReference type="InterPro" id="IPR050172">
    <property type="entry name" value="SsuD_RutA_monooxygenase"/>
</dbReference>
<reference evidence="7" key="1">
    <citation type="journal article" date="2019" name="Int. J. Syst. Evol. Microbiol.">
        <title>The Global Catalogue of Microorganisms (GCM) 10K type strain sequencing project: providing services to taxonomists for standard genome sequencing and annotation.</title>
        <authorList>
            <consortium name="The Broad Institute Genomics Platform"/>
            <consortium name="The Broad Institute Genome Sequencing Center for Infectious Disease"/>
            <person name="Wu L."/>
            <person name="Ma J."/>
        </authorList>
    </citation>
    <scope>NUCLEOTIDE SEQUENCE [LARGE SCALE GENOMIC DNA]</scope>
    <source>
        <strain evidence="7">JCM 19134</strain>
    </source>
</reference>
<dbReference type="InterPro" id="IPR019921">
    <property type="entry name" value="Lucif-like_OxRdtase_Rv2161c"/>
</dbReference>
<gene>
    <name evidence="6" type="ORF">GCM10025791_26020</name>
</gene>
<dbReference type="InterPro" id="IPR036661">
    <property type="entry name" value="Luciferase-like_sf"/>
</dbReference>
<evidence type="ECO:0000259" key="5">
    <source>
        <dbReference type="Pfam" id="PF00296"/>
    </source>
</evidence>
<evidence type="ECO:0000256" key="4">
    <source>
        <dbReference type="ARBA" id="ARBA00023033"/>
    </source>
</evidence>
<comment type="caution">
    <text evidence="6">The sequence shown here is derived from an EMBL/GenBank/DDBJ whole genome shotgun (WGS) entry which is preliminary data.</text>
</comment>
<evidence type="ECO:0000256" key="2">
    <source>
        <dbReference type="ARBA" id="ARBA00022643"/>
    </source>
</evidence>
<keyword evidence="7" id="KW-1185">Reference proteome</keyword>
<name>A0AAV3U3K2_9ALTE</name>
<evidence type="ECO:0000256" key="1">
    <source>
        <dbReference type="ARBA" id="ARBA00022630"/>
    </source>
</evidence>
<evidence type="ECO:0000313" key="7">
    <source>
        <dbReference type="Proteomes" id="UP001409585"/>
    </source>
</evidence>
<keyword evidence="2" id="KW-0288">FMN</keyword>
<dbReference type="Pfam" id="PF00296">
    <property type="entry name" value="Bac_luciferase"/>
    <property type="match status" value="1"/>
</dbReference>
<dbReference type="EMBL" id="BAABLX010000024">
    <property type="protein sequence ID" value="GAA4945626.1"/>
    <property type="molecule type" value="Genomic_DNA"/>
</dbReference>
<dbReference type="PANTHER" id="PTHR42847">
    <property type="entry name" value="ALKANESULFONATE MONOOXYGENASE"/>
    <property type="match status" value="1"/>
</dbReference>
<dbReference type="RefSeq" id="WP_345422773.1">
    <property type="nucleotide sequence ID" value="NZ_AP031496.1"/>
</dbReference>
<dbReference type="AlphaFoldDB" id="A0AAV3U3K2"/>
<keyword evidence="1" id="KW-0285">Flavoprotein</keyword>
<dbReference type="GO" id="GO:0008726">
    <property type="term" value="F:alkanesulfonate monooxygenase activity"/>
    <property type="evidence" value="ECO:0007669"/>
    <property type="project" value="TreeGrafter"/>
</dbReference>
<protein>
    <submittedName>
        <fullName evidence="6">LLM class F420-dependent oxidoreductase</fullName>
    </submittedName>
</protein>
<dbReference type="Proteomes" id="UP001409585">
    <property type="component" value="Unassembled WGS sequence"/>
</dbReference>
<feature type="domain" description="Luciferase-like" evidence="5">
    <location>
        <begin position="1"/>
        <end position="215"/>
    </location>
</feature>
<keyword evidence="3" id="KW-0560">Oxidoreductase</keyword>
<dbReference type="SUPFAM" id="SSF51679">
    <property type="entry name" value="Bacterial luciferase-like"/>
    <property type="match status" value="1"/>
</dbReference>
<evidence type="ECO:0000256" key="3">
    <source>
        <dbReference type="ARBA" id="ARBA00023002"/>
    </source>
</evidence>
<dbReference type="Gene3D" id="3.20.20.30">
    <property type="entry name" value="Luciferase-like domain"/>
    <property type="match status" value="1"/>
</dbReference>
<accession>A0AAV3U3K2</accession>
<sequence>MKINVVLPFDNLNAGDEFMSLEAITSIAPFIERLGFNGVNVTDHPCPSAKWLDNGGHYAQDPFVVLSMVAACTQQLKLCTGILVLPYRNPFITARAIASLDYLSNGRLMMGFGAGYMKGEYYALGADFEARNDTMDEYLQALKLALSGEDFSFKGTGYEARNCRILPTSKQRPHPPFLMGGNSPRAMRRAAELADAWYPFFTAPVISATARTAQINSIADLAKAKQYLLNHCEKINRQEPPFLMTGSIKAPGEQLSHAQYLDKIGQLADLGVSVTCYAPQGDTRQAWCDDLQQFAEEVLNKLPKEKTP</sequence>
<evidence type="ECO:0000313" key="6">
    <source>
        <dbReference type="EMBL" id="GAA4945626.1"/>
    </source>
</evidence>
<keyword evidence="4" id="KW-0503">Monooxygenase</keyword>
<dbReference type="InterPro" id="IPR011251">
    <property type="entry name" value="Luciferase-like_dom"/>
</dbReference>
<proteinExistence type="predicted"/>
<dbReference type="PANTHER" id="PTHR42847:SF4">
    <property type="entry name" value="ALKANESULFONATE MONOOXYGENASE-RELATED"/>
    <property type="match status" value="1"/>
</dbReference>
<dbReference type="GO" id="GO:0046306">
    <property type="term" value="P:alkanesulfonate catabolic process"/>
    <property type="evidence" value="ECO:0007669"/>
    <property type="project" value="TreeGrafter"/>
</dbReference>
<organism evidence="6 7">
    <name type="scientific">Halioxenophilus aromaticivorans</name>
    <dbReference type="NCBI Taxonomy" id="1306992"/>
    <lineage>
        <taxon>Bacteria</taxon>
        <taxon>Pseudomonadati</taxon>
        <taxon>Pseudomonadota</taxon>
        <taxon>Gammaproteobacteria</taxon>
        <taxon>Alteromonadales</taxon>
        <taxon>Alteromonadaceae</taxon>
        <taxon>Halioxenophilus</taxon>
    </lineage>
</organism>